<evidence type="ECO:0000256" key="1">
    <source>
        <dbReference type="ARBA" id="ARBA00004173"/>
    </source>
</evidence>
<sequence>FTSSSSMLVSKLPSVHRGTLFEKQALHVLQTYFSMSLHRVGGKDDGGVDLRGWWWLPPLNTDELDTRPRSRIRVIAQCKAEKKKMGPGYVREMEGVLHRHMYAPGDVPASPKAIARKRNSTVALIVSASPFTKSAVLRAFSSTLPFLLLHLPFFEPREPDVASFDSVESQQQLGSVFWNTALSHGVLGDELELRWERFTNDIPQDIESSPHTLGRPGFWWNKTPVQNWVPSHYAGSEP</sequence>
<dbReference type="Proteomes" id="UP000053477">
    <property type="component" value="Unassembled WGS sequence"/>
</dbReference>
<keyword evidence="2" id="KW-0496">Mitochondrion</keyword>
<organism evidence="3 4">
    <name type="scientific">Schizopora paradoxa</name>
    <dbReference type="NCBI Taxonomy" id="27342"/>
    <lineage>
        <taxon>Eukaryota</taxon>
        <taxon>Fungi</taxon>
        <taxon>Dikarya</taxon>
        <taxon>Basidiomycota</taxon>
        <taxon>Agaricomycotina</taxon>
        <taxon>Agaricomycetes</taxon>
        <taxon>Hymenochaetales</taxon>
        <taxon>Schizoporaceae</taxon>
        <taxon>Schizopora</taxon>
    </lineage>
</organism>
<dbReference type="GO" id="GO:0005739">
    <property type="term" value="C:mitochondrion"/>
    <property type="evidence" value="ECO:0007669"/>
    <property type="project" value="UniProtKB-SubCell"/>
</dbReference>
<keyword evidence="4" id="KW-1185">Reference proteome</keyword>
<evidence type="ECO:0000256" key="2">
    <source>
        <dbReference type="ARBA" id="ARBA00023128"/>
    </source>
</evidence>
<gene>
    <name evidence="3" type="ORF">SCHPADRAFT_834236</name>
</gene>
<dbReference type="OrthoDB" id="20734at2759"/>
<dbReference type="PANTHER" id="PTHR28133:SF1">
    <property type="entry name" value="REQUIRED FOR RESPIRATORY GROWTH PROTEIN 7, MITOCHONDRIAL"/>
    <property type="match status" value="1"/>
</dbReference>
<proteinExistence type="predicted"/>
<dbReference type="AlphaFoldDB" id="A0A0H2RIE0"/>
<comment type="subcellular location">
    <subcellularLocation>
        <location evidence="1">Mitochondrion</location>
    </subcellularLocation>
</comment>
<feature type="non-terminal residue" evidence="3">
    <location>
        <position position="1"/>
    </location>
</feature>
<evidence type="ECO:0008006" key="5">
    <source>
        <dbReference type="Google" id="ProtNLM"/>
    </source>
</evidence>
<accession>A0A0H2RIE0</accession>
<protein>
    <recommendedName>
        <fullName evidence="5">Restriction endonuclease type IV Mrr domain-containing protein</fullName>
    </recommendedName>
</protein>
<reference evidence="3 4" key="1">
    <citation type="submission" date="2015-04" db="EMBL/GenBank/DDBJ databases">
        <title>Complete genome sequence of Schizopora paradoxa KUC8140, a cosmopolitan wood degrader in East Asia.</title>
        <authorList>
            <consortium name="DOE Joint Genome Institute"/>
            <person name="Min B."/>
            <person name="Park H."/>
            <person name="Jang Y."/>
            <person name="Kim J.-J."/>
            <person name="Kim K.H."/>
            <person name="Pangilinan J."/>
            <person name="Lipzen A."/>
            <person name="Riley R."/>
            <person name="Grigoriev I.V."/>
            <person name="Spatafora J.W."/>
            <person name="Choi I.-G."/>
        </authorList>
    </citation>
    <scope>NUCLEOTIDE SEQUENCE [LARGE SCALE GENOMIC DNA]</scope>
    <source>
        <strain evidence="3 4">KUC8140</strain>
    </source>
</reference>
<dbReference type="EMBL" id="KQ086062">
    <property type="protein sequence ID" value="KLO09223.1"/>
    <property type="molecule type" value="Genomic_DNA"/>
</dbReference>
<evidence type="ECO:0000313" key="3">
    <source>
        <dbReference type="EMBL" id="KLO09223.1"/>
    </source>
</evidence>
<dbReference type="PANTHER" id="PTHR28133">
    <property type="entry name" value="REQUIRED FOR RESPIRATORY GROWTH PROTEIN 7, MITOCHONDRIAL"/>
    <property type="match status" value="1"/>
</dbReference>
<name>A0A0H2RIE0_9AGAM</name>
<dbReference type="InParanoid" id="A0A0H2RIE0"/>
<dbReference type="Pfam" id="PF10356">
    <property type="entry name" value="RRG7"/>
    <property type="match status" value="1"/>
</dbReference>
<evidence type="ECO:0000313" key="4">
    <source>
        <dbReference type="Proteomes" id="UP000053477"/>
    </source>
</evidence>
<dbReference type="InterPro" id="IPR018828">
    <property type="entry name" value="RRG7"/>
</dbReference>